<organism evidence="1 2">
    <name type="scientific">Dermacentor silvarum</name>
    <name type="common">Tick</name>
    <dbReference type="NCBI Taxonomy" id="543639"/>
    <lineage>
        <taxon>Eukaryota</taxon>
        <taxon>Metazoa</taxon>
        <taxon>Ecdysozoa</taxon>
        <taxon>Arthropoda</taxon>
        <taxon>Chelicerata</taxon>
        <taxon>Arachnida</taxon>
        <taxon>Acari</taxon>
        <taxon>Parasitiformes</taxon>
        <taxon>Ixodida</taxon>
        <taxon>Ixodoidea</taxon>
        <taxon>Ixodidae</taxon>
        <taxon>Rhipicephalinae</taxon>
        <taxon>Dermacentor</taxon>
    </lineage>
</organism>
<keyword evidence="2" id="KW-1185">Reference proteome</keyword>
<reference evidence="1" key="1">
    <citation type="submission" date="2020-05" db="EMBL/GenBank/DDBJ databases">
        <title>Large-scale comparative analyses of tick genomes elucidate their genetic diversity and vector capacities.</title>
        <authorList>
            <person name="Jia N."/>
            <person name="Wang J."/>
            <person name="Shi W."/>
            <person name="Du L."/>
            <person name="Sun Y."/>
            <person name="Zhan W."/>
            <person name="Jiang J."/>
            <person name="Wang Q."/>
            <person name="Zhang B."/>
            <person name="Ji P."/>
            <person name="Sakyi L.B."/>
            <person name="Cui X."/>
            <person name="Yuan T."/>
            <person name="Jiang B."/>
            <person name="Yang W."/>
            <person name="Lam T.T.-Y."/>
            <person name="Chang Q."/>
            <person name="Ding S."/>
            <person name="Wang X."/>
            <person name="Zhu J."/>
            <person name="Ruan X."/>
            <person name="Zhao L."/>
            <person name="Wei J."/>
            <person name="Que T."/>
            <person name="Du C."/>
            <person name="Cheng J."/>
            <person name="Dai P."/>
            <person name="Han X."/>
            <person name="Huang E."/>
            <person name="Gao Y."/>
            <person name="Liu J."/>
            <person name="Shao H."/>
            <person name="Ye R."/>
            <person name="Li L."/>
            <person name="Wei W."/>
            <person name="Wang X."/>
            <person name="Wang C."/>
            <person name="Yang T."/>
            <person name="Huo Q."/>
            <person name="Li W."/>
            <person name="Guo W."/>
            <person name="Chen H."/>
            <person name="Zhou L."/>
            <person name="Ni X."/>
            <person name="Tian J."/>
            <person name="Zhou Y."/>
            <person name="Sheng Y."/>
            <person name="Liu T."/>
            <person name="Pan Y."/>
            <person name="Xia L."/>
            <person name="Li J."/>
            <person name="Zhao F."/>
            <person name="Cao W."/>
        </authorList>
    </citation>
    <scope>NUCLEOTIDE SEQUENCE</scope>
    <source>
        <strain evidence="1">Dsil-2018</strain>
    </source>
</reference>
<dbReference type="Proteomes" id="UP000821865">
    <property type="component" value="Chromosome 1"/>
</dbReference>
<protein>
    <submittedName>
        <fullName evidence="1">Uncharacterized protein</fullName>
    </submittedName>
</protein>
<evidence type="ECO:0000313" key="1">
    <source>
        <dbReference type="EMBL" id="KAH7980251.1"/>
    </source>
</evidence>
<accession>A0ACB8E0X6</accession>
<dbReference type="EMBL" id="CM023470">
    <property type="protein sequence ID" value="KAH7980251.1"/>
    <property type="molecule type" value="Genomic_DNA"/>
</dbReference>
<sequence length="189" mass="21512">MLIMQFESVFLQLACSLAVAEVELQFEHRDLHCGNVLVNTTQQEFAEFLLRGRRVQVRTAGVKASVIDFTLSRTLIGGQVWFADLSGDSAFFEGTGSFQHEIYRTMKQQNSGDWEAYRPHTNVLWLHYLLTKLLKKLPKTKQVADVVEPSTSRGRLAAWEDVILSFSSAEEFVAQQVIPHLERDAEVPR</sequence>
<name>A0ACB8E0X6_DERSI</name>
<comment type="caution">
    <text evidence="1">The sequence shown here is derived from an EMBL/GenBank/DDBJ whole genome shotgun (WGS) entry which is preliminary data.</text>
</comment>
<gene>
    <name evidence="1" type="ORF">HPB49_014110</name>
</gene>
<proteinExistence type="predicted"/>
<evidence type="ECO:0000313" key="2">
    <source>
        <dbReference type="Proteomes" id="UP000821865"/>
    </source>
</evidence>